<evidence type="ECO:0000313" key="3">
    <source>
        <dbReference type="Proteomes" id="UP001623232"/>
    </source>
</evidence>
<evidence type="ECO:0000256" key="1">
    <source>
        <dbReference type="SAM" id="MobiDB-lite"/>
    </source>
</evidence>
<dbReference type="Proteomes" id="UP001623232">
    <property type="component" value="Chromosome"/>
</dbReference>
<organism evidence="2 3">
    <name type="scientific">Aliisedimentitalea scapharcae</name>
    <dbReference type="NCBI Taxonomy" id="1524259"/>
    <lineage>
        <taxon>Bacteria</taxon>
        <taxon>Pseudomonadati</taxon>
        <taxon>Pseudomonadota</taxon>
        <taxon>Alphaproteobacteria</taxon>
        <taxon>Rhodobacterales</taxon>
        <taxon>Roseobacteraceae</taxon>
        <taxon>Aliisedimentitalea</taxon>
    </lineage>
</organism>
<sequence length="172" mass="18060">MKLQKTLNIALVGVLCLAVVGCGPRGGRNASPQASTASATTSGEPLIANNRESAPTNYEASSIWDVFGPNKSDQSTQVNRYLWSASLDVLSFLPVQSVDPFTGVIVTGYGVPPGGGRSYRATVHVKDPALEARSLNVSLHTKGGPASAATTRAVEDAILSRARQLRIADRNL</sequence>
<dbReference type="EMBL" id="CP123584">
    <property type="protein sequence ID" value="WZK88838.1"/>
    <property type="molecule type" value="Genomic_DNA"/>
</dbReference>
<reference evidence="2 3" key="1">
    <citation type="submission" date="2023-04" db="EMBL/GenBank/DDBJ databases">
        <title>Complete genome sequence of Alisedimentitalea scapharcae.</title>
        <authorList>
            <person name="Rong J.-C."/>
            <person name="Yi M.-L."/>
            <person name="Zhao Q."/>
        </authorList>
    </citation>
    <scope>NUCLEOTIDE SEQUENCE [LARGE SCALE GENOMIC DNA]</scope>
    <source>
        <strain evidence="2 3">KCTC 42119</strain>
    </source>
</reference>
<dbReference type="InterPro" id="IPR021959">
    <property type="entry name" value="DUF3576"/>
</dbReference>
<keyword evidence="3" id="KW-1185">Reference proteome</keyword>
<proteinExistence type="predicted"/>
<protein>
    <submittedName>
        <fullName evidence="2">DUF3576 domain-containing protein</fullName>
    </submittedName>
</protein>
<name>A0ABZ2XRX3_9RHOB</name>
<dbReference type="PROSITE" id="PS51257">
    <property type="entry name" value="PROKAR_LIPOPROTEIN"/>
    <property type="match status" value="1"/>
</dbReference>
<gene>
    <name evidence="2" type="ORF">QEZ52_19920</name>
</gene>
<evidence type="ECO:0000313" key="2">
    <source>
        <dbReference type="EMBL" id="WZK88838.1"/>
    </source>
</evidence>
<feature type="region of interest" description="Disordered" evidence="1">
    <location>
        <begin position="28"/>
        <end position="52"/>
    </location>
</feature>
<accession>A0ABZ2XRX3</accession>
<dbReference type="RefSeq" id="WP_406646499.1">
    <property type="nucleotide sequence ID" value="NZ_CP123584.1"/>
</dbReference>
<dbReference type="Pfam" id="PF12100">
    <property type="entry name" value="DUF3576"/>
    <property type="match status" value="1"/>
</dbReference>